<gene>
    <name evidence="1" type="primary">ga04489</name>
    <name evidence="1" type="ORF">PR202_ga04489</name>
</gene>
<dbReference type="AlphaFoldDB" id="A0AAV5BRQ8"/>
<protein>
    <submittedName>
        <fullName evidence="1">Uncharacterized protein</fullName>
    </submittedName>
</protein>
<reference evidence="1" key="2">
    <citation type="submission" date="2021-12" db="EMBL/GenBank/DDBJ databases">
        <title>Resequencing data analysis of finger millet.</title>
        <authorList>
            <person name="Hatakeyama M."/>
            <person name="Aluri S."/>
            <person name="Balachadran M.T."/>
            <person name="Sivarajan S.R."/>
            <person name="Poveda L."/>
            <person name="Shimizu-Inatsugi R."/>
            <person name="Schlapbach R."/>
            <person name="Sreeman S.M."/>
            <person name="Shimizu K.K."/>
        </authorList>
    </citation>
    <scope>NUCLEOTIDE SEQUENCE</scope>
</reference>
<evidence type="ECO:0000313" key="2">
    <source>
        <dbReference type="Proteomes" id="UP001054889"/>
    </source>
</evidence>
<name>A0AAV5BRQ8_ELECO</name>
<organism evidence="1 2">
    <name type="scientific">Eleusine coracana subsp. coracana</name>
    <dbReference type="NCBI Taxonomy" id="191504"/>
    <lineage>
        <taxon>Eukaryota</taxon>
        <taxon>Viridiplantae</taxon>
        <taxon>Streptophyta</taxon>
        <taxon>Embryophyta</taxon>
        <taxon>Tracheophyta</taxon>
        <taxon>Spermatophyta</taxon>
        <taxon>Magnoliopsida</taxon>
        <taxon>Liliopsida</taxon>
        <taxon>Poales</taxon>
        <taxon>Poaceae</taxon>
        <taxon>PACMAD clade</taxon>
        <taxon>Chloridoideae</taxon>
        <taxon>Cynodonteae</taxon>
        <taxon>Eleusininae</taxon>
        <taxon>Eleusine</taxon>
    </lineage>
</organism>
<proteinExistence type="predicted"/>
<accession>A0AAV5BRQ8</accession>
<keyword evidence="2" id="KW-1185">Reference proteome</keyword>
<evidence type="ECO:0000313" key="1">
    <source>
        <dbReference type="EMBL" id="GJM88429.1"/>
    </source>
</evidence>
<comment type="caution">
    <text evidence="1">The sequence shown here is derived from an EMBL/GenBank/DDBJ whole genome shotgun (WGS) entry which is preliminary data.</text>
</comment>
<dbReference type="EMBL" id="BQKI01000002">
    <property type="protein sequence ID" value="GJM88429.1"/>
    <property type="molecule type" value="Genomic_DNA"/>
</dbReference>
<sequence length="68" mass="7774">MAAKQPSEIERQRRRRRIWPAFLSRKKAPKLLVGAGAAQERPACEEAVLFLKYKDMMSDPVKVSEEAC</sequence>
<dbReference type="Proteomes" id="UP001054889">
    <property type="component" value="Unassembled WGS sequence"/>
</dbReference>
<reference evidence="1" key="1">
    <citation type="journal article" date="2018" name="DNA Res.">
        <title>Multiple hybrid de novo genome assembly of finger millet, an orphan allotetraploid crop.</title>
        <authorList>
            <person name="Hatakeyama M."/>
            <person name="Aluri S."/>
            <person name="Balachadran M.T."/>
            <person name="Sivarajan S.R."/>
            <person name="Patrignani A."/>
            <person name="Gruter S."/>
            <person name="Poveda L."/>
            <person name="Shimizu-Inatsugi R."/>
            <person name="Baeten J."/>
            <person name="Francoijs K.J."/>
            <person name="Nataraja K.N."/>
            <person name="Reddy Y.A.N."/>
            <person name="Phadnis S."/>
            <person name="Ravikumar R.L."/>
            <person name="Schlapbach R."/>
            <person name="Sreeman S.M."/>
            <person name="Shimizu K.K."/>
        </authorList>
    </citation>
    <scope>NUCLEOTIDE SEQUENCE</scope>
</reference>